<name>A0A9D2MUP4_9FIRM</name>
<organism evidence="3 4">
    <name type="scientific">Candidatus Acutalibacter pullicola</name>
    <dbReference type="NCBI Taxonomy" id="2838417"/>
    <lineage>
        <taxon>Bacteria</taxon>
        <taxon>Bacillati</taxon>
        <taxon>Bacillota</taxon>
        <taxon>Clostridia</taxon>
        <taxon>Eubacteriales</taxon>
        <taxon>Acutalibacteraceae</taxon>
        <taxon>Acutalibacter</taxon>
    </lineage>
</organism>
<dbReference type="Gene3D" id="3.20.20.140">
    <property type="entry name" value="Metal-dependent hydrolases"/>
    <property type="match status" value="1"/>
</dbReference>
<reference evidence="3" key="2">
    <citation type="submission" date="2021-04" db="EMBL/GenBank/DDBJ databases">
        <authorList>
            <person name="Gilroy R."/>
        </authorList>
    </citation>
    <scope>NUCLEOTIDE SEQUENCE</scope>
    <source>
        <strain evidence="3">CHK185-1770</strain>
    </source>
</reference>
<accession>A0A9D2MUP4</accession>
<protein>
    <submittedName>
        <fullName evidence="3">Amidohydrolase family protein</fullName>
    </submittedName>
</protein>
<dbReference type="InterPro" id="IPR006680">
    <property type="entry name" value="Amidohydro-rel"/>
</dbReference>
<sequence>MKYFDTHIHFFPDKLAGKALPKLREISQCETYSDGTREGTLKNFAAWGCAGGMALHIATNAHQQTSVNNFAKESQGGPIYCFGSVYPYAENALEEMRRIQEMGLYGIKFHPDYQEFFIGDEAALPLYAEAERLGLPVAFHTGRDPLSPQLIHCPSQVLGKIADLFPKLTIIAAHMGGMETPQEAAQYLAGKKNVYFDTAFASHFLNAAQFTELVKLHGADRVLFATDCPWSTLPAERELLEAADLSPGEKERIAYKNAEELFQITI</sequence>
<dbReference type="GO" id="GO:0016787">
    <property type="term" value="F:hydrolase activity"/>
    <property type="evidence" value="ECO:0007669"/>
    <property type="project" value="InterPro"/>
</dbReference>
<keyword evidence="1" id="KW-0456">Lyase</keyword>
<dbReference type="InterPro" id="IPR032466">
    <property type="entry name" value="Metal_Hydrolase"/>
</dbReference>
<gene>
    <name evidence="3" type="ORF">H9710_00980</name>
</gene>
<dbReference type="InterPro" id="IPR032465">
    <property type="entry name" value="ACMSD"/>
</dbReference>
<dbReference type="SUPFAM" id="SSF51556">
    <property type="entry name" value="Metallo-dependent hydrolases"/>
    <property type="match status" value="1"/>
</dbReference>
<dbReference type="AlphaFoldDB" id="A0A9D2MUP4"/>
<comment type="caution">
    <text evidence="3">The sequence shown here is derived from an EMBL/GenBank/DDBJ whole genome shotgun (WGS) entry which is preliminary data.</text>
</comment>
<dbReference type="CDD" id="cd01292">
    <property type="entry name" value="metallo-dependent_hydrolases"/>
    <property type="match status" value="1"/>
</dbReference>
<dbReference type="Pfam" id="PF04909">
    <property type="entry name" value="Amidohydro_2"/>
    <property type="match status" value="1"/>
</dbReference>
<evidence type="ECO:0000256" key="1">
    <source>
        <dbReference type="ARBA" id="ARBA00023239"/>
    </source>
</evidence>
<dbReference type="Proteomes" id="UP000826793">
    <property type="component" value="Unassembled WGS sequence"/>
</dbReference>
<dbReference type="EMBL" id="DWXG01000007">
    <property type="protein sequence ID" value="HJB97138.1"/>
    <property type="molecule type" value="Genomic_DNA"/>
</dbReference>
<dbReference type="PANTHER" id="PTHR21240">
    <property type="entry name" value="2-AMINO-3-CARBOXYLMUCONATE-6-SEMIALDEHYDE DECARBOXYLASE"/>
    <property type="match status" value="1"/>
</dbReference>
<evidence type="ECO:0000313" key="4">
    <source>
        <dbReference type="Proteomes" id="UP000826793"/>
    </source>
</evidence>
<feature type="domain" description="Amidohydrolase-related" evidence="2">
    <location>
        <begin position="50"/>
        <end position="263"/>
    </location>
</feature>
<reference evidence="3" key="1">
    <citation type="journal article" date="2021" name="PeerJ">
        <title>Extensive microbial diversity within the chicken gut microbiome revealed by metagenomics and culture.</title>
        <authorList>
            <person name="Gilroy R."/>
            <person name="Ravi A."/>
            <person name="Getino M."/>
            <person name="Pursley I."/>
            <person name="Horton D.L."/>
            <person name="Alikhan N.F."/>
            <person name="Baker D."/>
            <person name="Gharbi K."/>
            <person name="Hall N."/>
            <person name="Watson M."/>
            <person name="Adriaenssens E.M."/>
            <person name="Foster-Nyarko E."/>
            <person name="Jarju S."/>
            <person name="Secka A."/>
            <person name="Antonio M."/>
            <person name="Oren A."/>
            <person name="Chaudhuri R.R."/>
            <person name="La Ragione R."/>
            <person name="Hildebrand F."/>
            <person name="Pallen M.J."/>
        </authorList>
    </citation>
    <scope>NUCLEOTIDE SEQUENCE</scope>
    <source>
        <strain evidence="3">CHK185-1770</strain>
    </source>
</reference>
<evidence type="ECO:0000313" key="3">
    <source>
        <dbReference type="EMBL" id="HJB97138.1"/>
    </source>
</evidence>
<evidence type="ECO:0000259" key="2">
    <source>
        <dbReference type="Pfam" id="PF04909"/>
    </source>
</evidence>
<proteinExistence type="predicted"/>
<dbReference type="GO" id="GO:0016831">
    <property type="term" value="F:carboxy-lyase activity"/>
    <property type="evidence" value="ECO:0007669"/>
    <property type="project" value="InterPro"/>
</dbReference>